<name>A0A382BU79_9ZZZZ</name>
<reference evidence="2" key="1">
    <citation type="submission" date="2018-05" db="EMBL/GenBank/DDBJ databases">
        <authorList>
            <person name="Lanie J.A."/>
            <person name="Ng W.-L."/>
            <person name="Kazmierczak K.M."/>
            <person name="Andrzejewski T.M."/>
            <person name="Davidsen T.M."/>
            <person name="Wayne K.J."/>
            <person name="Tettelin H."/>
            <person name="Glass J.I."/>
            <person name="Rusch D."/>
            <person name="Podicherti R."/>
            <person name="Tsui H.-C.T."/>
            <person name="Winkler M.E."/>
        </authorList>
    </citation>
    <scope>NUCLEOTIDE SEQUENCE</scope>
</reference>
<evidence type="ECO:0000313" key="2">
    <source>
        <dbReference type="EMBL" id="SVB16643.1"/>
    </source>
</evidence>
<dbReference type="AlphaFoldDB" id="A0A382BU79"/>
<accession>A0A382BU79</accession>
<dbReference type="PANTHER" id="PTHR43283">
    <property type="entry name" value="BETA-LACTAMASE-RELATED"/>
    <property type="match status" value="1"/>
</dbReference>
<protein>
    <recommendedName>
        <fullName evidence="1">Beta-lactamase-related domain-containing protein</fullName>
    </recommendedName>
</protein>
<dbReference type="SUPFAM" id="SSF56601">
    <property type="entry name" value="beta-lactamase/transpeptidase-like"/>
    <property type="match status" value="1"/>
</dbReference>
<dbReference type="InterPro" id="IPR012338">
    <property type="entry name" value="Beta-lactam/transpept-like"/>
</dbReference>
<evidence type="ECO:0000259" key="1">
    <source>
        <dbReference type="Pfam" id="PF00144"/>
    </source>
</evidence>
<dbReference type="Gene3D" id="3.40.710.10">
    <property type="entry name" value="DD-peptidase/beta-lactamase superfamily"/>
    <property type="match status" value="1"/>
</dbReference>
<gene>
    <name evidence="2" type="ORF">METZ01_LOCUS169497</name>
</gene>
<dbReference type="InterPro" id="IPR001466">
    <property type="entry name" value="Beta-lactam-related"/>
</dbReference>
<proteinExistence type="predicted"/>
<dbReference type="Pfam" id="PF00144">
    <property type="entry name" value="Beta-lactamase"/>
    <property type="match status" value="1"/>
</dbReference>
<organism evidence="2">
    <name type="scientific">marine metagenome</name>
    <dbReference type="NCBI Taxonomy" id="408172"/>
    <lineage>
        <taxon>unclassified sequences</taxon>
        <taxon>metagenomes</taxon>
        <taxon>ecological metagenomes</taxon>
    </lineage>
</organism>
<sequence length="398" mass="44236">MPKSDIQFEPTTLTIPNPDLVVVKDDKPNWNLPDNRRRSFHNFQTTMRYSIGIRAPRVLPLTKRIDRRIGDMPEVRRITGTTYFSAMVVAQDATVLFEAYAPDFSPEQCHSMQSISKSAMNLVIGGLVENELIDLGKKVKHYLPKIGSGYAEATVQQVLDMDVINNFDENYDASYEHDTKVGAPVGYNREEIALGWRLPPEGEQQFSSREFAASLVSNNVVNTTGYTEYRSPNTDILGWIAETATGRSLIEFLIEIIEATGIEGTYHIGLDCDGIPQFAGGACMTARDMARYGLLFARNGKGISGNNVGSAQFIQETRNGRGTKGTKSRSYSYSNATFTNGRWLGHGGYGGQFMLADPDTGTAISFFSVLEDQHAFTDDYLPEITECFEDIIQLYSNN</sequence>
<dbReference type="InterPro" id="IPR050789">
    <property type="entry name" value="Diverse_Enzym_Activities"/>
</dbReference>
<dbReference type="EMBL" id="UINC01031114">
    <property type="protein sequence ID" value="SVB16643.1"/>
    <property type="molecule type" value="Genomic_DNA"/>
</dbReference>
<feature type="domain" description="Beta-lactamase-related" evidence="1">
    <location>
        <begin position="86"/>
        <end position="368"/>
    </location>
</feature>
<dbReference type="PANTHER" id="PTHR43283:SF7">
    <property type="entry name" value="BETA-LACTAMASE-RELATED DOMAIN-CONTAINING PROTEIN"/>
    <property type="match status" value="1"/>
</dbReference>